<dbReference type="Pfam" id="PF02541">
    <property type="entry name" value="Ppx-GppA"/>
    <property type="match status" value="1"/>
</dbReference>
<protein>
    <submittedName>
        <fullName evidence="3">Exopolyphosphatase</fullName>
    </submittedName>
</protein>
<dbReference type="SUPFAM" id="SSF53067">
    <property type="entry name" value="Actin-like ATPase domain"/>
    <property type="match status" value="2"/>
</dbReference>
<keyword evidence="4" id="KW-1185">Reference proteome</keyword>
<dbReference type="KEGG" id="sace:GIY23_08530"/>
<dbReference type="EMBL" id="CP045929">
    <property type="protein sequence ID" value="QGK69564.1"/>
    <property type="molecule type" value="Genomic_DNA"/>
</dbReference>
<dbReference type="InterPro" id="IPR003695">
    <property type="entry name" value="Ppx_GppA_N"/>
</dbReference>
<evidence type="ECO:0000313" key="3">
    <source>
        <dbReference type="EMBL" id="QGK69564.1"/>
    </source>
</evidence>
<evidence type="ECO:0000259" key="2">
    <source>
        <dbReference type="Pfam" id="PF02541"/>
    </source>
</evidence>
<sequence>MRLGLLDVGSSAARLDLVDLNAGRPRANWSHKARTRLAEHTDPDGAVSADGIERTGLAVEECVKAAGTDLPRFVVAYGTSAVRDAANSAEIRRRISDAAGVQTGVFSPRSEAALSYHAARRWAGPSEGRLTTVDIGGGTADVATGKQEYPRKVLTVPFGAATLSREHVVSDPPREEEFRALVDAVASTVPDAFASVAGSDLGRPLALSTVFRQLAVLTESGHRKRIRRPERLHRHKVAAWIPHLAALDHEQRVALPGISRTRSYRALAGSVLAEAMLRVLDLDTVEICPWGLREGLVLRFLEAYEQESKRPRRAVRAAADHILS</sequence>
<feature type="domain" description="Ppx/GppA phosphatase N-terminal" evidence="2">
    <location>
        <begin position="30"/>
        <end position="301"/>
    </location>
</feature>
<dbReference type="PANTHER" id="PTHR30005:SF0">
    <property type="entry name" value="RETROGRADE REGULATION PROTEIN 2"/>
    <property type="match status" value="1"/>
</dbReference>
<name>A0A5Q3Q8N2_9PSEU</name>
<dbReference type="Gene3D" id="3.30.420.150">
    <property type="entry name" value="Exopolyphosphatase. Domain 2"/>
    <property type="match status" value="1"/>
</dbReference>
<dbReference type="InterPro" id="IPR050273">
    <property type="entry name" value="GppA/Ppx_hydrolase"/>
</dbReference>
<accession>A0A5Q3Q8N2</accession>
<dbReference type="InterPro" id="IPR043129">
    <property type="entry name" value="ATPase_NBD"/>
</dbReference>
<reference evidence="4" key="1">
    <citation type="submission" date="2019-11" db="EMBL/GenBank/DDBJ databases">
        <title>The complete genome sequence of Saccharopolyspora sp. E2A.</title>
        <authorList>
            <person name="Zhang G."/>
        </authorList>
    </citation>
    <scope>NUCLEOTIDE SEQUENCE [LARGE SCALE GENOMIC DNA]</scope>
    <source>
        <strain evidence="4">E2A</strain>
    </source>
</reference>
<dbReference type="Gene3D" id="3.30.420.40">
    <property type="match status" value="1"/>
</dbReference>
<dbReference type="Proteomes" id="UP000371041">
    <property type="component" value="Chromosome"/>
</dbReference>
<gene>
    <name evidence="3" type="ORF">GIY23_08530</name>
</gene>
<dbReference type="PANTHER" id="PTHR30005">
    <property type="entry name" value="EXOPOLYPHOSPHATASE"/>
    <property type="match status" value="1"/>
</dbReference>
<dbReference type="AlphaFoldDB" id="A0A5Q3Q8N2"/>
<evidence type="ECO:0000256" key="1">
    <source>
        <dbReference type="ARBA" id="ARBA00007125"/>
    </source>
</evidence>
<dbReference type="RefSeq" id="WP_154076159.1">
    <property type="nucleotide sequence ID" value="NZ_CP045929.1"/>
</dbReference>
<organism evidence="3 4">
    <name type="scientific">Allosaccharopolyspora coralli</name>
    <dbReference type="NCBI Taxonomy" id="2665642"/>
    <lineage>
        <taxon>Bacteria</taxon>
        <taxon>Bacillati</taxon>
        <taxon>Actinomycetota</taxon>
        <taxon>Actinomycetes</taxon>
        <taxon>Pseudonocardiales</taxon>
        <taxon>Pseudonocardiaceae</taxon>
        <taxon>Allosaccharopolyspora</taxon>
    </lineage>
</organism>
<comment type="similarity">
    <text evidence="1">Belongs to the GppA/Ppx family.</text>
</comment>
<proteinExistence type="inferred from homology"/>
<evidence type="ECO:0000313" key="4">
    <source>
        <dbReference type="Proteomes" id="UP000371041"/>
    </source>
</evidence>
<dbReference type="GO" id="GO:0016462">
    <property type="term" value="F:pyrophosphatase activity"/>
    <property type="evidence" value="ECO:0007669"/>
    <property type="project" value="TreeGrafter"/>
</dbReference>